<sequence>MKRVFSAIVILTLILSNSSLAQQIDYNKIVLPESIKTADFKEKLVQLAWLNHPDNISARNQVEVAEYNLKISRRYWLDGFKLQGNLNEFNIDPERDIANRSQFLPRYNLSLTLPLGQLFYNPIENKQSAVKVTIAENDKKATMLALRKNVLAAYNDYLMYEEIFKIQSLALSDAETNHAIVEEAFKLGEETYDKYTLSLNNINQRRIAKLQAQNDMKNAKLAVEQFIGRKLEEVN</sequence>
<keyword evidence="4" id="KW-1185">Reference proteome</keyword>
<dbReference type="SUPFAM" id="SSF56954">
    <property type="entry name" value="Outer membrane efflux proteins (OEP)"/>
    <property type="match status" value="1"/>
</dbReference>
<dbReference type="Pfam" id="PF02321">
    <property type="entry name" value="OEP"/>
    <property type="match status" value="1"/>
</dbReference>
<evidence type="ECO:0000313" key="4">
    <source>
        <dbReference type="Proteomes" id="UP000642920"/>
    </source>
</evidence>
<name>A0A937AIK1_9BACT</name>
<dbReference type="Gene3D" id="1.20.1600.10">
    <property type="entry name" value="Outer membrane efflux proteins (OEP)"/>
    <property type="match status" value="1"/>
</dbReference>
<keyword evidence="2" id="KW-0732">Signal</keyword>
<gene>
    <name evidence="3" type="ORF">JKP34_16260</name>
</gene>
<organism evidence="3 4">
    <name type="scientific">Marivirga atlantica</name>
    <dbReference type="NCBI Taxonomy" id="1548457"/>
    <lineage>
        <taxon>Bacteria</taxon>
        <taxon>Pseudomonadati</taxon>
        <taxon>Bacteroidota</taxon>
        <taxon>Cytophagia</taxon>
        <taxon>Cytophagales</taxon>
        <taxon>Marivirgaceae</taxon>
        <taxon>Marivirga</taxon>
    </lineage>
</organism>
<dbReference type="AlphaFoldDB" id="A0A937AIK1"/>
<comment type="caution">
    <text evidence="3">The sequence shown here is derived from an EMBL/GenBank/DDBJ whole genome shotgun (WGS) entry which is preliminary data.</text>
</comment>
<protein>
    <submittedName>
        <fullName evidence="3">TolC family protein</fullName>
    </submittedName>
</protein>
<accession>A0A937AIK1</accession>
<reference evidence="3" key="1">
    <citation type="submission" date="2021-01" db="EMBL/GenBank/DDBJ databases">
        <title>Marivirga sp. nov., isolated from intertidal surface sediments.</title>
        <authorList>
            <person name="Zhang M."/>
        </authorList>
    </citation>
    <scope>NUCLEOTIDE SEQUENCE</scope>
    <source>
        <strain evidence="3">SM1354</strain>
    </source>
</reference>
<feature type="chain" id="PRO_5037626548" evidence="2">
    <location>
        <begin position="22"/>
        <end position="235"/>
    </location>
</feature>
<dbReference type="GO" id="GO:0015562">
    <property type="term" value="F:efflux transmembrane transporter activity"/>
    <property type="evidence" value="ECO:0007669"/>
    <property type="project" value="InterPro"/>
</dbReference>
<feature type="signal peptide" evidence="2">
    <location>
        <begin position="1"/>
        <end position="21"/>
    </location>
</feature>
<proteinExistence type="inferred from homology"/>
<evidence type="ECO:0000256" key="1">
    <source>
        <dbReference type="ARBA" id="ARBA00007613"/>
    </source>
</evidence>
<dbReference type="Proteomes" id="UP000642920">
    <property type="component" value="Unassembled WGS sequence"/>
</dbReference>
<dbReference type="RefSeq" id="WP_201923774.1">
    <property type="nucleotide sequence ID" value="NZ_JAERQG010000004.1"/>
</dbReference>
<comment type="similarity">
    <text evidence="1">Belongs to the outer membrane factor (OMF) (TC 1.B.17) family.</text>
</comment>
<evidence type="ECO:0000256" key="2">
    <source>
        <dbReference type="SAM" id="SignalP"/>
    </source>
</evidence>
<dbReference type="EMBL" id="JAERQG010000004">
    <property type="protein sequence ID" value="MBL0766823.1"/>
    <property type="molecule type" value="Genomic_DNA"/>
</dbReference>
<evidence type="ECO:0000313" key="3">
    <source>
        <dbReference type="EMBL" id="MBL0766823.1"/>
    </source>
</evidence>
<dbReference type="InterPro" id="IPR003423">
    <property type="entry name" value="OMP_efflux"/>
</dbReference>